<comment type="caution">
    <text evidence="1">The sequence shown here is derived from an EMBL/GenBank/DDBJ whole genome shotgun (WGS) entry which is preliminary data.</text>
</comment>
<organism evidence="1 2">
    <name type="scientific">Marinibaculum pumilum</name>
    <dbReference type="NCBI Taxonomy" id="1766165"/>
    <lineage>
        <taxon>Bacteria</taxon>
        <taxon>Pseudomonadati</taxon>
        <taxon>Pseudomonadota</taxon>
        <taxon>Alphaproteobacteria</taxon>
        <taxon>Rhodospirillales</taxon>
        <taxon>Rhodospirillaceae</taxon>
        <taxon>Marinibaculum</taxon>
    </lineage>
</organism>
<evidence type="ECO:0000313" key="1">
    <source>
        <dbReference type="EMBL" id="MFC3229556.1"/>
    </source>
</evidence>
<protein>
    <submittedName>
        <fullName evidence="1">Capsular polysaccharide synthesis family protein</fullName>
    </submittedName>
</protein>
<dbReference type="Proteomes" id="UP001595528">
    <property type="component" value="Unassembled WGS sequence"/>
</dbReference>
<dbReference type="RefSeq" id="WP_379903873.1">
    <property type="nucleotide sequence ID" value="NZ_JBHRTR010000034.1"/>
</dbReference>
<proteinExistence type="predicted"/>
<name>A0ABV7L4G3_9PROT</name>
<dbReference type="EMBL" id="JBHRTR010000034">
    <property type="protein sequence ID" value="MFC3229556.1"/>
    <property type="molecule type" value="Genomic_DNA"/>
</dbReference>
<keyword evidence="2" id="KW-1185">Reference proteome</keyword>
<reference evidence="2" key="1">
    <citation type="journal article" date="2019" name="Int. J. Syst. Evol. Microbiol.">
        <title>The Global Catalogue of Microorganisms (GCM) 10K type strain sequencing project: providing services to taxonomists for standard genome sequencing and annotation.</title>
        <authorList>
            <consortium name="The Broad Institute Genomics Platform"/>
            <consortium name="The Broad Institute Genome Sequencing Center for Infectious Disease"/>
            <person name="Wu L."/>
            <person name="Ma J."/>
        </authorList>
    </citation>
    <scope>NUCLEOTIDE SEQUENCE [LARGE SCALE GENOMIC DNA]</scope>
    <source>
        <strain evidence="2">KCTC 42964</strain>
    </source>
</reference>
<gene>
    <name evidence="1" type="ORF">ACFOGJ_20075</name>
</gene>
<accession>A0ABV7L4G3</accession>
<sequence>MTGNRPPVLIYCPGRTATTSLGVTLTDHGVANLVTHNLDWQFWAERNRHALGPQPKPGQLNGIAYELQRMRQAEMALAESRNGRVPPIKIVTAVRFPYNHFFSVIAYMAPHQFDALQRAGLASSTDGGLAVDADGYLALLEEAAARFCRSLATDPEILIRADTGDGYRPPLDPRDEIRNFALFYIQYMQTWLRREFQAVLGIDLLRDRPMASGHGAWIYDTVHAQVLLLKIDEPALDFGGWLGSFLQVDGLEMRRENQSADRHPGFHGLVMSLKERFGYKAALLGHYRADPLLQLLYPDETQP</sequence>
<evidence type="ECO:0000313" key="2">
    <source>
        <dbReference type="Proteomes" id="UP001595528"/>
    </source>
</evidence>